<comment type="caution">
    <text evidence="1">The sequence shown here is derived from an EMBL/GenBank/DDBJ whole genome shotgun (WGS) entry which is preliminary data.</text>
</comment>
<keyword evidence="2" id="KW-1185">Reference proteome</keyword>
<protein>
    <submittedName>
        <fullName evidence="1">Uncharacterized protein</fullName>
    </submittedName>
</protein>
<name>A0ABY2IQ98_9MICO</name>
<dbReference type="EMBL" id="SOFS01000019">
    <property type="protein sequence ID" value="TFC20371.1"/>
    <property type="molecule type" value="Genomic_DNA"/>
</dbReference>
<gene>
    <name evidence="1" type="ORF">E3O46_09095</name>
</gene>
<evidence type="ECO:0000313" key="1">
    <source>
        <dbReference type="EMBL" id="TFC20371.1"/>
    </source>
</evidence>
<reference evidence="1 2" key="1">
    <citation type="submission" date="2019-03" db="EMBL/GenBank/DDBJ databases">
        <title>Genomics of glacier-inhabiting Cryobacterium strains.</title>
        <authorList>
            <person name="Liu Q."/>
            <person name="Xin Y.-H."/>
        </authorList>
    </citation>
    <scope>NUCLEOTIDE SEQUENCE [LARGE SCALE GENOMIC DNA]</scope>
    <source>
        <strain evidence="1 2">MDB1-5</strain>
    </source>
</reference>
<sequence length="106" mass="11536">MHNRSPKDDVLVGGLDDWAYAAWVYGSTRLSGLEDPGLRRTLTVPLLAKAQARMLAEGVTDAALPAAELPDDLRPHLPFNDAQIRDALPDSDGFGWRDLRLGGSLQ</sequence>
<dbReference type="Proteomes" id="UP000297604">
    <property type="component" value="Unassembled WGS sequence"/>
</dbReference>
<evidence type="ECO:0000313" key="2">
    <source>
        <dbReference type="Proteomes" id="UP000297604"/>
    </source>
</evidence>
<accession>A0ABY2IQ98</accession>
<organism evidence="1 2">
    <name type="scientific">Cryobacterium glucosi</name>
    <dbReference type="NCBI Taxonomy" id="1259175"/>
    <lineage>
        <taxon>Bacteria</taxon>
        <taxon>Bacillati</taxon>
        <taxon>Actinomycetota</taxon>
        <taxon>Actinomycetes</taxon>
        <taxon>Micrococcales</taxon>
        <taxon>Microbacteriaceae</taxon>
        <taxon>Cryobacterium</taxon>
    </lineage>
</organism>
<proteinExistence type="predicted"/>